<dbReference type="EMBL" id="AMZH03024742">
    <property type="protein sequence ID" value="RRT35627.1"/>
    <property type="molecule type" value="Genomic_DNA"/>
</dbReference>
<dbReference type="AlphaFoldDB" id="A0A444F0H3"/>
<proteinExistence type="predicted"/>
<reference evidence="1 2" key="1">
    <citation type="journal article" date="2014" name="Agronomy (Basel)">
        <title>A Draft Genome Sequence for Ensete ventricosum, the Drought-Tolerant Tree Against Hunger.</title>
        <authorList>
            <person name="Harrison J."/>
            <person name="Moore K.A."/>
            <person name="Paszkiewicz K."/>
            <person name="Jones T."/>
            <person name="Grant M."/>
            <person name="Ambacheew D."/>
            <person name="Muzemil S."/>
            <person name="Studholme D.J."/>
        </authorList>
    </citation>
    <scope>NUCLEOTIDE SEQUENCE [LARGE SCALE GENOMIC DNA]</scope>
</reference>
<sequence>MRIVAHSCLTTWKSLGGARTTVAAAVVMASATDETSEASDATERWQMLPDPRRSDRLSHEELLHSFFHFLLLPLPPLSLFSFKAKQNSHPIQYGQRSSVEEQKKQENRRECSEYSALLRLLLEAYHEGLDPLPCATHTLNCSPCSGTLQKRKREREREDTAWGTLESAAAPFASYLKFKGEREGGGGGRGCRGKREDGHHSTNPALRILLLLLGNEVRS</sequence>
<gene>
    <name evidence="1" type="ORF">B296_00053278</name>
</gene>
<evidence type="ECO:0000313" key="2">
    <source>
        <dbReference type="Proteomes" id="UP000287651"/>
    </source>
</evidence>
<evidence type="ECO:0000313" key="1">
    <source>
        <dbReference type="EMBL" id="RRT35627.1"/>
    </source>
</evidence>
<accession>A0A444F0H3</accession>
<name>A0A444F0H3_ENSVE</name>
<dbReference type="Proteomes" id="UP000287651">
    <property type="component" value="Unassembled WGS sequence"/>
</dbReference>
<protein>
    <submittedName>
        <fullName evidence="1">Uncharacterized protein</fullName>
    </submittedName>
</protein>
<comment type="caution">
    <text evidence="1">The sequence shown here is derived from an EMBL/GenBank/DDBJ whole genome shotgun (WGS) entry which is preliminary data.</text>
</comment>
<organism evidence="1 2">
    <name type="scientific">Ensete ventricosum</name>
    <name type="common">Abyssinian banana</name>
    <name type="synonym">Musa ensete</name>
    <dbReference type="NCBI Taxonomy" id="4639"/>
    <lineage>
        <taxon>Eukaryota</taxon>
        <taxon>Viridiplantae</taxon>
        <taxon>Streptophyta</taxon>
        <taxon>Embryophyta</taxon>
        <taxon>Tracheophyta</taxon>
        <taxon>Spermatophyta</taxon>
        <taxon>Magnoliopsida</taxon>
        <taxon>Liliopsida</taxon>
        <taxon>Zingiberales</taxon>
        <taxon>Musaceae</taxon>
        <taxon>Ensete</taxon>
    </lineage>
</organism>